<gene>
    <name evidence="3" type="ORF">SAY87_024444</name>
</gene>
<dbReference type="Proteomes" id="UP001345219">
    <property type="component" value="Chromosome 19"/>
</dbReference>
<evidence type="ECO:0000313" key="3">
    <source>
        <dbReference type="EMBL" id="KAK4740856.1"/>
    </source>
</evidence>
<dbReference type="PANTHER" id="PTHR22814">
    <property type="entry name" value="COPPER TRANSPORT PROTEIN ATOX1-RELATED"/>
    <property type="match status" value="1"/>
</dbReference>
<dbReference type="Pfam" id="PF00403">
    <property type="entry name" value="HMA"/>
    <property type="match status" value="1"/>
</dbReference>
<dbReference type="GO" id="GO:0046872">
    <property type="term" value="F:metal ion binding"/>
    <property type="evidence" value="ECO:0007669"/>
    <property type="project" value="UniProtKB-KW"/>
</dbReference>
<dbReference type="AlphaFoldDB" id="A0AAN7J8P3"/>
<evidence type="ECO:0000256" key="1">
    <source>
        <dbReference type="ARBA" id="ARBA00022723"/>
    </source>
</evidence>
<dbReference type="PROSITE" id="PS50846">
    <property type="entry name" value="HMA_2"/>
    <property type="match status" value="1"/>
</dbReference>
<dbReference type="CDD" id="cd00371">
    <property type="entry name" value="HMA"/>
    <property type="match status" value="1"/>
</dbReference>
<feature type="domain" description="HMA" evidence="2">
    <location>
        <begin position="55"/>
        <end position="118"/>
    </location>
</feature>
<dbReference type="SUPFAM" id="SSF55008">
    <property type="entry name" value="HMA, heavy metal-associated domain"/>
    <property type="match status" value="1"/>
</dbReference>
<evidence type="ECO:0000259" key="2">
    <source>
        <dbReference type="PROSITE" id="PS50846"/>
    </source>
</evidence>
<dbReference type="InterPro" id="IPR036163">
    <property type="entry name" value="HMA_dom_sf"/>
</dbReference>
<keyword evidence="4" id="KW-1185">Reference proteome</keyword>
<dbReference type="Gene3D" id="3.30.70.100">
    <property type="match status" value="1"/>
</dbReference>
<name>A0AAN7J8P3_9MYRT</name>
<dbReference type="InterPro" id="IPR006121">
    <property type="entry name" value="HMA_dom"/>
</dbReference>
<sequence length="179" mass="20047">MHGYASGCNFTSQGKFMAMNSLIFAVSVRQIISINRKEFPRCPSPPPPKKKKQQIHTVALKVRMDCEGCARKIKGILSRVKGAKSVDVDLKQQKVTVRGYVDAKKVLEAAKSTKKAVEPWPYVPYTLVAHPYVSHAYDKKVPVNHVRAIPNTVTITETTLDDHYTDMFNDENPNACSIM</sequence>
<accession>A0AAN7J8P3</accession>
<evidence type="ECO:0000313" key="4">
    <source>
        <dbReference type="Proteomes" id="UP001345219"/>
    </source>
</evidence>
<keyword evidence="1" id="KW-0479">Metal-binding</keyword>
<organism evidence="3 4">
    <name type="scientific">Trapa incisa</name>
    <dbReference type="NCBI Taxonomy" id="236973"/>
    <lineage>
        <taxon>Eukaryota</taxon>
        <taxon>Viridiplantae</taxon>
        <taxon>Streptophyta</taxon>
        <taxon>Embryophyta</taxon>
        <taxon>Tracheophyta</taxon>
        <taxon>Spermatophyta</taxon>
        <taxon>Magnoliopsida</taxon>
        <taxon>eudicotyledons</taxon>
        <taxon>Gunneridae</taxon>
        <taxon>Pentapetalae</taxon>
        <taxon>rosids</taxon>
        <taxon>malvids</taxon>
        <taxon>Myrtales</taxon>
        <taxon>Lythraceae</taxon>
        <taxon>Trapa</taxon>
    </lineage>
</organism>
<dbReference type="EMBL" id="JAXIOK010000024">
    <property type="protein sequence ID" value="KAK4740856.1"/>
    <property type="molecule type" value="Genomic_DNA"/>
</dbReference>
<comment type="caution">
    <text evidence="3">The sequence shown here is derived from an EMBL/GenBank/DDBJ whole genome shotgun (WGS) entry which is preliminary data.</text>
</comment>
<reference evidence="3 4" key="1">
    <citation type="journal article" date="2023" name="Hortic Res">
        <title>Pangenome of water caltrop reveals structural variations and asymmetric subgenome divergence after allopolyploidization.</title>
        <authorList>
            <person name="Zhang X."/>
            <person name="Chen Y."/>
            <person name="Wang L."/>
            <person name="Yuan Y."/>
            <person name="Fang M."/>
            <person name="Shi L."/>
            <person name="Lu R."/>
            <person name="Comes H.P."/>
            <person name="Ma Y."/>
            <person name="Chen Y."/>
            <person name="Huang G."/>
            <person name="Zhou Y."/>
            <person name="Zheng Z."/>
            <person name="Qiu Y."/>
        </authorList>
    </citation>
    <scope>NUCLEOTIDE SEQUENCE [LARGE SCALE GENOMIC DNA]</scope>
    <source>
        <tissue evidence="3">Roots</tissue>
    </source>
</reference>
<proteinExistence type="predicted"/>
<protein>
    <recommendedName>
        <fullName evidence="2">HMA domain-containing protein</fullName>
    </recommendedName>
</protein>
<dbReference type="PANTHER" id="PTHR22814:SF84">
    <property type="entry name" value="HEAVY METAL-ASSOCIATED ISOPRENYLATED PLANT PROTEIN 24"/>
    <property type="match status" value="1"/>
</dbReference>